<name>A0A835IWV1_9MAGN</name>
<reference evidence="2 3" key="1">
    <citation type="submission" date="2020-10" db="EMBL/GenBank/DDBJ databases">
        <title>The Coptis chinensis genome and diversification of protoberbering-type alkaloids.</title>
        <authorList>
            <person name="Wang B."/>
            <person name="Shu S."/>
            <person name="Song C."/>
            <person name="Liu Y."/>
        </authorList>
    </citation>
    <scope>NUCLEOTIDE SEQUENCE [LARGE SCALE GENOMIC DNA]</scope>
    <source>
        <strain evidence="2">HL-2020</strain>
        <tissue evidence="2">Leaf</tissue>
    </source>
</reference>
<dbReference type="AlphaFoldDB" id="A0A835IWV1"/>
<feature type="region of interest" description="Disordered" evidence="1">
    <location>
        <begin position="1"/>
        <end position="32"/>
    </location>
</feature>
<feature type="compositionally biased region" description="Acidic residues" evidence="1">
    <location>
        <begin position="17"/>
        <end position="26"/>
    </location>
</feature>
<comment type="caution">
    <text evidence="2">The sequence shown here is derived from an EMBL/GenBank/DDBJ whole genome shotgun (WGS) entry which is preliminary data.</text>
</comment>
<accession>A0A835IWV1</accession>
<protein>
    <submittedName>
        <fullName evidence="2">Uncharacterized protein</fullName>
    </submittedName>
</protein>
<evidence type="ECO:0000313" key="2">
    <source>
        <dbReference type="EMBL" id="KAF9624981.1"/>
    </source>
</evidence>
<organism evidence="2 3">
    <name type="scientific">Coptis chinensis</name>
    <dbReference type="NCBI Taxonomy" id="261450"/>
    <lineage>
        <taxon>Eukaryota</taxon>
        <taxon>Viridiplantae</taxon>
        <taxon>Streptophyta</taxon>
        <taxon>Embryophyta</taxon>
        <taxon>Tracheophyta</taxon>
        <taxon>Spermatophyta</taxon>
        <taxon>Magnoliopsida</taxon>
        <taxon>Ranunculales</taxon>
        <taxon>Ranunculaceae</taxon>
        <taxon>Coptidoideae</taxon>
        <taxon>Coptis</taxon>
    </lineage>
</organism>
<gene>
    <name evidence="2" type="ORF">IFM89_016801</name>
</gene>
<sequence length="121" mass="13229">MSQTGSDQPSDYQLDSEPSDSEEIEEQHESKMARMHCAPPYADCPTVLDDIKKHGFKRVTESVYSIISLLPCLNAMPIPCATAHSSTDEPLLVSITSPVSLRSAAAHLPNDPYNCETHNVS</sequence>
<evidence type="ECO:0000256" key="1">
    <source>
        <dbReference type="SAM" id="MobiDB-lite"/>
    </source>
</evidence>
<proteinExistence type="predicted"/>
<dbReference type="Proteomes" id="UP000631114">
    <property type="component" value="Unassembled WGS sequence"/>
</dbReference>
<dbReference type="EMBL" id="JADFTS010000001">
    <property type="protein sequence ID" value="KAF9624981.1"/>
    <property type="molecule type" value="Genomic_DNA"/>
</dbReference>
<feature type="compositionally biased region" description="Polar residues" evidence="1">
    <location>
        <begin position="1"/>
        <end position="13"/>
    </location>
</feature>
<keyword evidence="3" id="KW-1185">Reference proteome</keyword>
<evidence type="ECO:0000313" key="3">
    <source>
        <dbReference type="Proteomes" id="UP000631114"/>
    </source>
</evidence>